<sequence>MDVIDKIASVAVDEKIDRPKKDIVIESITIDTYQQDTSSSN</sequence>
<name>A0A644ZK12_9ZZZZ</name>
<dbReference type="SUPFAM" id="SSF50891">
    <property type="entry name" value="Cyclophilin-like"/>
    <property type="match status" value="1"/>
</dbReference>
<evidence type="ECO:0000313" key="1">
    <source>
        <dbReference type="EMBL" id="MPM41212.1"/>
    </source>
</evidence>
<dbReference type="EMBL" id="VSSQ01009286">
    <property type="protein sequence ID" value="MPM41212.1"/>
    <property type="molecule type" value="Genomic_DNA"/>
</dbReference>
<reference evidence="1" key="1">
    <citation type="submission" date="2019-08" db="EMBL/GenBank/DDBJ databases">
        <authorList>
            <person name="Kucharzyk K."/>
            <person name="Murdoch R.W."/>
            <person name="Higgins S."/>
            <person name="Loffler F."/>
        </authorList>
    </citation>
    <scope>NUCLEOTIDE SEQUENCE</scope>
</reference>
<organism evidence="1">
    <name type="scientific">bioreactor metagenome</name>
    <dbReference type="NCBI Taxonomy" id="1076179"/>
    <lineage>
        <taxon>unclassified sequences</taxon>
        <taxon>metagenomes</taxon>
        <taxon>ecological metagenomes</taxon>
    </lineage>
</organism>
<dbReference type="InterPro" id="IPR029000">
    <property type="entry name" value="Cyclophilin-like_dom_sf"/>
</dbReference>
<protein>
    <submittedName>
        <fullName evidence="1">Uncharacterized protein</fullName>
    </submittedName>
</protein>
<dbReference type="AlphaFoldDB" id="A0A644ZK12"/>
<accession>A0A644ZK12</accession>
<comment type="caution">
    <text evidence="1">The sequence shown here is derived from an EMBL/GenBank/DDBJ whole genome shotgun (WGS) entry which is preliminary data.</text>
</comment>
<proteinExistence type="predicted"/>
<gene>
    <name evidence="1" type="ORF">SDC9_87862</name>
</gene>
<dbReference type="Gene3D" id="2.40.100.10">
    <property type="entry name" value="Cyclophilin-like"/>
    <property type="match status" value="1"/>
</dbReference>